<feature type="domain" description="EamA" evidence="5">
    <location>
        <begin position="5"/>
        <end position="138"/>
    </location>
</feature>
<proteinExistence type="inferred from homology"/>
<keyword evidence="4" id="KW-1133">Transmembrane helix</keyword>
<accession>A0ABW4JBH8</accession>
<dbReference type="InterPro" id="IPR000620">
    <property type="entry name" value="EamA_dom"/>
</dbReference>
<feature type="transmembrane region" description="Helical" evidence="4">
    <location>
        <begin position="66"/>
        <end position="87"/>
    </location>
</feature>
<feature type="transmembrane region" description="Helical" evidence="4">
    <location>
        <begin position="263"/>
        <end position="280"/>
    </location>
</feature>
<organism evidence="6 7">
    <name type="scientific">Agrilactobacillus yilanensis</name>
    <dbReference type="NCBI Taxonomy" id="2485997"/>
    <lineage>
        <taxon>Bacteria</taxon>
        <taxon>Bacillati</taxon>
        <taxon>Bacillota</taxon>
        <taxon>Bacilli</taxon>
        <taxon>Lactobacillales</taxon>
        <taxon>Lactobacillaceae</taxon>
        <taxon>Agrilactobacillus</taxon>
    </lineage>
</organism>
<sequence>MRKTFLYVLVSTFLFSSMEITLKLAGSVFNPIQLNFIRFLIGGLVLLPLAIRALHTKQLKITAKALGSFALTGLLCVIVSMTLYQLAVVYGKASIVAVLFSSNPVFALIFSYVILHEKLSRTSLISVVISTIGLLVIINPFHLSNVIAMALGIASAVTFGFYSIISRKVSQAQHFDGVTMTCFTFLMGSLELGLLMGISHLPMMGRLLGNSPLAQSFVNIPYFAGISSQTILMILYIGIGVTGAGFATYFMAMERSDVSTASLVFFIKPALAPLMALAILKEAIVWNTWAGILVILIGSTISFLGQRSAEKRSAMEKTRYLATVENEGAAADETLAQRRAQNKAQLEAKKEVLEGNLQERRQARNTVHSQN</sequence>
<dbReference type="PANTHER" id="PTHR22911">
    <property type="entry name" value="ACYL-MALONYL CONDENSING ENZYME-RELATED"/>
    <property type="match status" value="1"/>
</dbReference>
<evidence type="ECO:0000256" key="1">
    <source>
        <dbReference type="ARBA" id="ARBA00004127"/>
    </source>
</evidence>
<feature type="transmembrane region" description="Helical" evidence="4">
    <location>
        <begin position="93"/>
        <end position="115"/>
    </location>
</feature>
<evidence type="ECO:0000259" key="5">
    <source>
        <dbReference type="Pfam" id="PF00892"/>
    </source>
</evidence>
<feature type="transmembrane region" description="Helical" evidence="4">
    <location>
        <begin position="35"/>
        <end position="54"/>
    </location>
</feature>
<reference evidence="7" key="1">
    <citation type="journal article" date="2019" name="Int. J. Syst. Evol. Microbiol.">
        <title>The Global Catalogue of Microorganisms (GCM) 10K type strain sequencing project: providing services to taxonomists for standard genome sequencing and annotation.</title>
        <authorList>
            <consortium name="The Broad Institute Genomics Platform"/>
            <consortium name="The Broad Institute Genome Sequencing Center for Infectious Disease"/>
            <person name="Wu L."/>
            <person name="Ma J."/>
        </authorList>
    </citation>
    <scope>NUCLEOTIDE SEQUENCE [LARGE SCALE GENOMIC DNA]</scope>
    <source>
        <strain evidence="7">CCM 8896</strain>
    </source>
</reference>
<feature type="transmembrane region" description="Helical" evidence="4">
    <location>
        <begin position="177"/>
        <end position="198"/>
    </location>
</feature>
<dbReference type="RefSeq" id="WP_125716023.1">
    <property type="nucleotide sequence ID" value="NZ_JBHTOP010000024.1"/>
</dbReference>
<evidence type="ECO:0000313" key="7">
    <source>
        <dbReference type="Proteomes" id="UP001597267"/>
    </source>
</evidence>
<keyword evidence="4" id="KW-0472">Membrane</keyword>
<feature type="transmembrane region" description="Helical" evidence="4">
    <location>
        <begin position="231"/>
        <end position="251"/>
    </location>
</feature>
<evidence type="ECO:0000256" key="3">
    <source>
        <dbReference type="SAM" id="Coils"/>
    </source>
</evidence>
<feature type="coiled-coil region" evidence="3">
    <location>
        <begin position="336"/>
        <end position="363"/>
    </location>
</feature>
<feature type="transmembrane region" description="Helical" evidence="4">
    <location>
        <begin position="122"/>
        <end position="141"/>
    </location>
</feature>
<dbReference type="SUPFAM" id="SSF103481">
    <property type="entry name" value="Multidrug resistance efflux transporter EmrE"/>
    <property type="match status" value="2"/>
</dbReference>
<dbReference type="InterPro" id="IPR037185">
    <property type="entry name" value="EmrE-like"/>
</dbReference>
<feature type="transmembrane region" description="Helical" evidence="4">
    <location>
        <begin position="147"/>
        <end position="165"/>
    </location>
</feature>
<gene>
    <name evidence="6" type="ORF">ACFQ5M_09225</name>
</gene>
<comment type="similarity">
    <text evidence="2">Belongs to the EamA transporter family.</text>
</comment>
<protein>
    <submittedName>
        <fullName evidence="6">DMT family transporter</fullName>
    </submittedName>
</protein>
<evidence type="ECO:0000313" key="6">
    <source>
        <dbReference type="EMBL" id="MFD1672277.1"/>
    </source>
</evidence>
<evidence type="ECO:0000256" key="4">
    <source>
        <dbReference type="SAM" id="Phobius"/>
    </source>
</evidence>
<keyword evidence="3" id="KW-0175">Coiled coil</keyword>
<dbReference type="EMBL" id="JBHTOP010000024">
    <property type="protein sequence ID" value="MFD1672277.1"/>
    <property type="molecule type" value="Genomic_DNA"/>
</dbReference>
<name>A0ABW4JBH8_9LACO</name>
<keyword evidence="7" id="KW-1185">Reference proteome</keyword>
<feature type="transmembrane region" description="Helical" evidence="4">
    <location>
        <begin position="286"/>
        <end position="305"/>
    </location>
</feature>
<evidence type="ECO:0000256" key="2">
    <source>
        <dbReference type="ARBA" id="ARBA00007362"/>
    </source>
</evidence>
<dbReference type="Pfam" id="PF00892">
    <property type="entry name" value="EamA"/>
    <property type="match status" value="2"/>
</dbReference>
<dbReference type="PANTHER" id="PTHR22911:SF79">
    <property type="entry name" value="MOBA-LIKE NTP TRANSFERASE DOMAIN-CONTAINING PROTEIN"/>
    <property type="match status" value="1"/>
</dbReference>
<comment type="subcellular location">
    <subcellularLocation>
        <location evidence="1">Endomembrane system</location>
        <topology evidence="1">Multi-pass membrane protein</topology>
    </subcellularLocation>
</comment>
<dbReference type="Proteomes" id="UP001597267">
    <property type="component" value="Unassembled WGS sequence"/>
</dbReference>
<feature type="domain" description="EamA" evidence="5">
    <location>
        <begin position="148"/>
        <end position="302"/>
    </location>
</feature>
<comment type="caution">
    <text evidence="6">The sequence shown here is derived from an EMBL/GenBank/DDBJ whole genome shotgun (WGS) entry which is preliminary data.</text>
</comment>
<keyword evidence="4" id="KW-0812">Transmembrane</keyword>